<protein>
    <recommendedName>
        <fullName evidence="6">EGF-like domain-containing protein</fullName>
    </recommendedName>
</protein>
<dbReference type="EMBL" id="JACVVK020000172">
    <property type="protein sequence ID" value="KAK7486878.1"/>
    <property type="molecule type" value="Genomic_DNA"/>
</dbReference>
<evidence type="ECO:0000313" key="4">
    <source>
        <dbReference type="EMBL" id="KAK7486878.1"/>
    </source>
</evidence>
<keyword evidence="3" id="KW-1133">Transmembrane helix</keyword>
<evidence type="ECO:0000256" key="2">
    <source>
        <dbReference type="SAM" id="MobiDB-lite"/>
    </source>
</evidence>
<dbReference type="AlphaFoldDB" id="A0ABD0KI28"/>
<dbReference type="Proteomes" id="UP001519460">
    <property type="component" value="Unassembled WGS sequence"/>
</dbReference>
<dbReference type="PANTHER" id="PTHR24043">
    <property type="entry name" value="SCAVENGER RECEPTOR CLASS F"/>
    <property type="match status" value="1"/>
</dbReference>
<dbReference type="PANTHER" id="PTHR24043:SF8">
    <property type="entry name" value="EGF-LIKE DOMAIN-CONTAINING PROTEIN"/>
    <property type="match status" value="1"/>
</dbReference>
<evidence type="ECO:0000256" key="1">
    <source>
        <dbReference type="ARBA" id="ARBA00022536"/>
    </source>
</evidence>
<keyword evidence="1" id="KW-0245">EGF-like domain</keyword>
<reference evidence="4 5" key="1">
    <citation type="journal article" date="2023" name="Sci. Data">
        <title>Genome assembly of the Korean intertidal mud-creeper Batillaria attramentaria.</title>
        <authorList>
            <person name="Patra A.K."/>
            <person name="Ho P.T."/>
            <person name="Jun S."/>
            <person name="Lee S.J."/>
            <person name="Kim Y."/>
            <person name="Won Y.J."/>
        </authorList>
    </citation>
    <scope>NUCLEOTIDE SEQUENCE [LARGE SCALE GENOMIC DNA]</scope>
    <source>
        <strain evidence="4">Wonlab-2016</strain>
    </source>
</reference>
<feature type="compositionally biased region" description="Basic and acidic residues" evidence="2">
    <location>
        <begin position="220"/>
        <end position="234"/>
    </location>
</feature>
<evidence type="ECO:0008006" key="6">
    <source>
        <dbReference type="Google" id="ProtNLM"/>
    </source>
</evidence>
<proteinExistence type="predicted"/>
<comment type="caution">
    <text evidence="4">The sequence shown here is derived from an EMBL/GenBank/DDBJ whole genome shotgun (WGS) entry which is preliminary data.</text>
</comment>
<feature type="region of interest" description="Disordered" evidence="2">
    <location>
        <begin position="160"/>
        <end position="180"/>
    </location>
</feature>
<keyword evidence="3" id="KW-0812">Transmembrane</keyword>
<feature type="region of interest" description="Disordered" evidence="2">
    <location>
        <begin position="212"/>
        <end position="300"/>
    </location>
</feature>
<sequence>MAGCDVTKGGHCDPNGTCLAGWTGADCKQRCLKGFYGKNCELRCSVCENHDCSCDPVTGACSPACLVTLESKANAYGQLVIPSVVGASVIALLALFVVGYVWRHRDDSENETLQNLDGVATFWRRYSQSPHLLLGTYSPEGAKLHRMSILSHLSSSSLNRPLPLDGRSSPMSTHSRRSRTGSVFSSFDEDLFDEDLFDEDLFDGLSENDTCVESITESEQSERKCTEQSGEKCTEQSGGKSTEQSGGKCTEQSGGKSTEQSGEKCTEQSGGKSTEQIEQKPTEAVPIVPRLTCTSTTINV</sequence>
<name>A0ABD0KI28_9CAEN</name>
<organism evidence="4 5">
    <name type="scientific">Batillaria attramentaria</name>
    <dbReference type="NCBI Taxonomy" id="370345"/>
    <lineage>
        <taxon>Eukaryota</taxon>
        <taxon>Metazoa</taxon>
        <taxon>Spiralia</taxon>
        <taxon>Lophotrochozoa</taxon>
        <taxon>Mollusca</taxon>
        <taxon>Gastropoda</taxon>
        <taxon>Caenogastropoda</taxon>
        <taxon>Sorbeoconcha</taxon>
        <taxon>Cerithioidea</taxon>
        <taxon>Batillariidae</taxon>
        <taxon>Batillaria</taxon>
    </lineage>
</organism>
<evidence type="ECO:0000313" key="5">
    <source>
        <dbReference type="Proteomes" id="UP001519460"/>
    </source>
</evidence>
<feature type="compositionally biased region" description="Polar residues" evidence="2">
    <location>
        <begin position="235"/>
        <end position="260"/>
    </location>
</feature>
<accession>A0ABD0KI28</accession>
<keyword evidence="3" id="KW-0472">Membrane</keyword>
<feature type="transmembrane region" description="Helical" evidence="3">
    <location>
        <begin position="79"/>
        <end position="102"/>
    </location>
</feature>
<evidence type="ECO:0000256" key="3">
    <source>
        <dbReference type="SAM" id="Phobius"/>
    </source>
</evidence>
<dbReference type="InterPro" id="IPR042635">
    <property type="entry name" value="MEGF10/SREC1/2-like"/>
</dbReference>
<dbReference type="Gene3D" id="2.170.300.10">
    <property type="entry name" value="Tie2 ligand-binding domain superfamily"/>
    <property type="match status" value="1"/>
</dbReference>
<gene>
    <name evidence="4" type="ORF">BaRGS_00021849</name>
</gene>
<keyword evidence="5" id="KW-1185">Reference proteome</keyword>